<accession>A0A8D0RAR8</accession>
<sequence length="91" mass="9885">MVGGRRGTLLAALLAAWVAAAAAEAEAGSEQAAVPEERSLVRPMTASNWTLVLEGEWMLKLVYVEEKGLSFSDTCTEQIRSTDLARYLLNE</sequence>
<dbReference type="Ensembl" id="ENSSSCT00025031692.1">
    <property type="protein sequence ID" value="ENSSSCP00025013281.1"/>
    <property type="gene ID" value="ENSSSCG00025023391.1"/>
</dbReference>
<protein>
    <submittedName>
        <fullName evidence="2">Uncharacterized protein</fullName>
    </submittedName>
</protein>
<feature type="signal peptide" evidence="1">
    <location>
        <begin position="1"/>
        <end position="23"/>
    </location>
</feature>
<proteinExistence type="predicted"/>
<evidence type="ECO:0000313" key="2">
    <source>
        <dbReference type="Ensembl" id="ENSSSCP00025013281.1"/>
    </source>
</evidence>
<dbReference type="Proteomes" id="UP000694727">
    <property type="component" value="Unplaced"/>
</dbReference>
<evidence type="ECO:0000256" key="1">
    <source>
        <dbReference type="SAM" id="SignalP"/>
    </source>
</evidence>
<dbReference type="AlphaFoldDB" id="A0A8D0RAR8"/>
<keyword evidence="1" id="KW-0732">Signal</keyword>
<organism evidence="2 3">
    <name type="scientific">Sus scrofa</name>
    <name type="common">Pig</name>
    <dbReference type="NCBI Taxonomy" id="9823"/>
    <lineage>
        <taxon>Eukaryota</taxon>
        <taxon>Metazoa</taxon>
        <taxon>Chordata</taxon>
        <taxon>Craniata</taxon>
        <taxon>Vertebrata</taxon>
        <taxon>Euteleostomi</taxon>
        <taxon>Mammalia</taxon>
        <taxon>Eutheria</taxon>
        <taxon>Laurasiatheria</taxon>
        <taxon>Artiodactyla</taxon>
        <taxon>Suina</taxon>
        <taxon>Suidae</taxon>
        <taxon>Sus</taxon>
    </lineage>
</organism>
<evidence type="ECO:0000313" key="3">
    <source>
        <dbReference type="Proteomes" id="UP000694727"/>
    </source>
</evidence>
<name>A0A8D0RAR8_PIG</name>
<feature type="chain" id="PRO_5034117928" evidence="1">
    <location>
        <begin position="24"/>
        <end position="91"/>
    </location>
</feature>
<reference evidence="2" key="1">
    <citation type="submission" date="2025-08" db="UniProtKB">
        <authorList>
            <consortium name="Ensembl"/>
        </authorList>
    </citation>
    <scope>IDENTIFICATION</scope>
</reference>